<evidence type="ECO:0000259" key="2">
    <source>
        <dbReference type="Pfam" id="PF13649"/>
    </source>
</evidence>
<gene>
    <name evidence="3" type="ORF">GCM10022378_03970</name>
</gene>
<dbReference type="EMBL" id="BAABCK010000012">
    <property type="protein sequence ID" value="GAA3716969.1"/>
    <property type="molecule type" value="Genomic_DNA"/>
</dbReference>
<keyword evidence="4" id="KW-1185">Reference proteome</keyword>
<keyword evidence="3" id="KW-0489">Methyltransferase</keyword>
<sequence length="243" mass="28423">MKSESTYQLFSRHYEALTYDLPYDLWLDIINHFKGGRQSVLDIGCGTGRLTSQLDFDKVTGMDQSPQMIEEAKSKNLKQTSFLTGDMLDFRLDEKFDMAIATVDVMNYCKDPSEVAQVLKNVYDHLNPDGIFLFDIHSVYKMEHEFNDMTYSDETDHITYIWHAITGEHPLSVIHDMTFFVKEEDGDTYRKIAETHEQRTYKHKEMIRVINQTDFSILNSFSDFSIDNPVTDICDRVFYVLKK</sequence>
<evidence type="ECO:0000313" key="3">
    <source>
        <dbReference type="EMBL" id="GAA3716969.1"/>
    </source>
</evidence>
<reference evidence="4" key="1">
    <citation type="journal article" date="2019" name="Int. J. Syst. Evol. Microbiol.">
        <title>The Global Catalogue of Microorganisms (GCM) 10K type strain sequencing project: providing services to taxonomists for standard genome sequencing and annotation.</title>
        <authorList>
            <consortium name="The Broad Institute Genomics Platform"/>
            <consortium name="The Broad Institute Genome Sequencing Center for Infectious Disease"/>
            <person name="Wu L."/>
            <person name="Ma J."/>
        </authorList>
    </citation>
    <scope>NUCLEOTIDE SEQUENCE [LARGE SCALE GENOMIC DNA]</scope>
    <source>
        <strain evidence="4">JCM 16981</strain>
    </source>
</reference>
<dbReference type="Pfam" id="PF13649">
    <property type="entry name" value="Methyltransf_25"/>
    <property type="match status" value="1"/>
</dbReference>
<keyword evidence="1" id="KW-0808">Transferase</keyword>
<organism evidence="3 4">
    <name type="scientific">Salinicoccus jeotgali</name>
    <dbReference type="NCBI Taxonomy" id="381634"/>
    <lineage>
        <taxon>Bacteria</taxon>
        <taxon>Bacillati</taxon>
        <taxon>Bacillota</taxon>
        <taxon>Bacilli</taxon>
        <taxon>Bacillales</taxon>
        <taxon>Staphylococcaceae</taxon>
        <taxon>Salinicoccus</taxon>
    </lineage>
</organism>
<dbReference type="InterPro" id="IPR029063">
    <property type="entry name" value="SAM-dependent_MTases_sf"/>
</dbReference>
<proteinExistence type="predicted"/>
<dbReference type="Proteomes" id="UP001500920">
    <property type="component" value="Unassembled WGS sequence"/>
</dbReference>
<protein>
    <submittedName>
        <fullName evidence="3">Class I SAM-dependent methyltransferase</fullName>
    </submittedName>
</protein>
<dbReference type="Gene3D" id="3.40.50.150">
    <property type="entry name" value="Vaccinia Virus protein VP39"/>
    <property type="match status" value="1"/>
</dbReference>
<dbReference type="InterPro" id="IPR041698">
    <property type="entry name" value="Methyltransf_25"/>
</dbReference>
<dbReference type="GO" id="GO:0032259">
    <property type="term" value="P:methylation"/>
    <property type="evidence" value="ECO:0007669"/>
    <property type="project" value="UniProtKB-KW"/>
</dbReference>
<accession>A0ABP7EBN0</accession>
<dbReference type="GO" id="GO:0008168">
    <property type="term" value="F:methyltransferase activity"/>
    <property type="evidence" value="ECO:0007669"/>
    <property type="project" value="UniProtKB-KW"/>
</dbReference>
<comment type="caution">
    <text evidence="3">The sequence shown here is derived from an EMBL/GenBank/DDBJ whole genome shotgun (WGS) entry which is preliminary data.</text>
</comment>
<feature type="domain" description="Methyltransferase" evidence="2">
    <location>
        <begin position="40"/>
        <end position="130"/>
    </location>
</feature>
<evidence type="ECO:0000313" key="4">
    <source>
        <dbReference type="Proteomes" id="UP001500920"/>
    </source>
</evidence>
<dbReference type="Gene3D" id="2.20.25.110">
    <property type="entry name" value="S-adenosyl-L-methionine-dependent methyltransferases"/>
    <property type="match status" value="1"/>
</dbReference>
<dbReference type="PANTHER" id="PTHR43861">
    <property type="entry name" value="TRANS-ACONITATE 2-METHYLTRANSFERASE-RELATED"/>
    <property type="match status" value="1"/>
</dbReference>
<name>A0ABP7EBN0_9STAP</name>
<evidence type="ECO:0000256" key="1">
    <source>
        <dbReference type="ARBA" id="ARBA00022679"/>
    </source>
</evidence>
<dbReference type="CDD" id="cd02440">
    <property type="entry name" value="AdoMet_MTases"/>
    <property type="match status" value="1"/>
</dbReference>
<dbReference type="SUPFAM" id="SSF53335">
    <property type="entry name" value="S-adenosyl-L-methionine-dependent methyltransferases"/>
    <property type="match status" value="1"/>
</dbReference>